<evidence type="ECO:0000313" key="2">
    <source>
        <dbReference type="EMBL" id="NWD38949.1"/>
    </source>
</evidence>
<dbReference type="InterPro" id="IPR035959">
    <property type="entry name" value="RutC-like_sf"/>
</dbReference>
<gene>
    <name evidence="2" type="ORF">HX787_24145</name>
</gene>
<name>A0A7Y8ASF2_PSETO</name>
<dbReference type="RefSeq" id="WP_016973254.1">
    <property type="nucleotide sequence ID" value="NZ_CP020369.1"/>
</dbReference>
<dbReference type="SUPFAM" id="SSF55298">
    <property type="entry name" value="YjgF-like"/>
    <property type="match status" value="1"/>
</dbReference>
<proteinExistence type="predicted"/>
<reference evidence="2 3" key="1">
    <citation type="submission" date="2020-04" db="EMBL/GenBank/DDBJ databases">
        <title>Molecular characterization of pseudomonads from Agaricus bisporus reveal novel blotch 2 pathogens in Western Europe.</title>
        <authorList>
            <person name="Taparia T."/>
            <person name="Krijger M."/>
            <person name="Haynes E."/>
            <person name="Elpinstone J.G."/>
            <person name="Noble R."/>
            <person name="Van Der Wolf J."/>
        </authorList>
    </citation>
    <scope>NUCLEOTIDE SEQUENCE [LARGE SCALE GENOMIC DNA]</scope>
    <source>
        <strain evidence="2 3">IPO3746</strain>
    </source>
</reference>
<dbReference type="AlphaFoldDB" id="A0A7Y8ASF2"/>
<evidence type="ECO:0000313" key="3">
    <source>
        <dbReference type="Proteomes" id="UP000549134"/>
    </source>
</evidence>
<feature type="domain" description="Endoribonuclease L-PSP/chorismate mutase-like" evidence="1">
    <location>
        <begin position="6"/>
        <end position="123"/>
    </location>
</feature>
<dbReference type="EMBL" id="JACAQK010000020">
    <property type="protein sequence ID" value="NWD38949.1"/>
    <property type="molecule type" value="Genomic_DNA"/>
</dbReference>
<dbReference type="Pfam" id="PF14588">
    <property type="entry name" value="YjgF_endoribonc"/>
    <property type="match status" value="1"/>
</dbReference>
<dbReference type="PANTHER" id="PTHR43760">
    <property type="entry name" value="ENDORIBONUCLEASE-RELATED"/>
    <property type="match status" value="1"/>
</dbReference>
<dbReference type="PANTHER" id="PTHR43760:SF1">
    <property type="entry name" value="ENDORIBONUCLEASE L-PSP_CHORISMATE MUTASE-LIKE DOMAIN-CONTAINING PROTEIN"/>
    <property type="match status" value="1"/>
</dbReference>
<dbReference type="GeneID" id="55843455"/>
<evidence type="ECO:0000259" key="1">
    <source>
        <dbReference type="Pfam" id="PF14588"/>
    </source>
</evidence>
<comment type="caution">
    <text evidence="2">The sequence shown here is derived from an EMBL/GenBank/DDBJ whole genome shotgun (WGS) entry which is preliminary data.</text>
</comment>
<dbReference type="InterPro" id="IPR013813">
    <property type="entry name" value="Endoribo_LPSP/chorism_mut-like"/>
</dbReference>
<accession>A0A7Y8ASF2</accession>
<sequence>MSVIQRLQQLGIVLPEPINPLGSYKTLSLTGNQLHVSGLGPFENGKPLTGIVGDNLSIEQGQHAARLTLLMILACIEQTFGLDNIQRCVRLTVYVRATQSFTQHPSIANGASDLLLDVFGADQLPARSALGVYSLPMGIPVEIDSIFEIKPVSHKPVKKS</sequence>
<dbReference type="Proteomes" id="UP000549134">
    <property type="component" value="Unassembled WGS sequence"/>
</dbReference>
<dbReference type="CDD" id="cd02199">
    <property type="entry name" value="YjgF_YER057c_UK114_like_1"/>
    <property type="match status" value="1"/>
</dbReference>
<protein>
    <submittedName>
        <fullName evidence="2">RidA family protein</fullName>
    </submittedName>
</protein>
<organism evidence="2 3">
    <name type="scientific">Pseudomonas tolaasii</name>
    <dbReference type="NCBI Taxonomy" id="29442"/>
    <lineage>
        <taxon>Bacteria</taxon>
        <taxon>Pseudomonadati</taxon>
        <taxon>Pseudomonadota</taxon>
        <taxon>Gammaproteobacteria</taxon>
        <taxon>Pseudomonadales</taxon>
        <taxon>Pseudomonadaceae</taxon>
        <taxon>Pseudomonas</taxon>
    </lineage>
</organism>
<dbReference type="Gene3D" id="3.30.1330.40">
    <property type="entry name" value="RutC-like"/>
    <property type="match status" value="1"/>
</dbReference>